<organism evidence="1 2">
    <name type="scientific">Candidatus Ornithospirochaeta stercoripullorum</name>
    <dbReference type="NCBI Taxonomy" id="2840899"/>
    <lineage>
        <taxon>Bacteria</taxon>
        <taxon>Pseudomonadati</taxon>
        <taxon>Spirochaetota</taxon>
        <taxon>Spirochaetia</taxon>
        <taxon>Spirochaetales</taxon>
        <taxon>Spirochaetaceae</taxon>
        <taxon>Spirochaetaceae incertae sedis</taxon>
        <taxon>Candidatus Ornithospirochaeta</taxon>
    </lineage>
</organism>
<gene>
    <name evidence="1" type="ORF">IAA97_03335</name>
</gene>
<dbReference type="EMBL" id="JADIMT010000043">
    <property type="protein sequence ID" value="MBO8435993.1"/>
    <property type="molecule type" value="Genomic_DNA"/>
</dbReference>
<protein>
    <submittedName>
        <fullName evidence="1">Uncharacterized protein</fullName>
    </submittedName>
</protein>
<reference evidence="1" key="1">
    <citation type="submission" date="2020-10" db="EMBL/GenBank/DDBJ databases">
        <authorList>
            <person name="Gilroy R."/>
        </authorList>
    </citation>
    <scope>NUCLEOTIDE SEQUENCE</scope>
    <source>
        <strain evidence="1">7293</strain>
    </source>
</reference>
<sequence>MKRAVLILLASVIFLVSCVYTERFDTERGRYLGESGDVLITVDVDALKKSGESALLAQNELVDRVDRVSLALSSEDDRVSVSGIANGLLSSTEVGTALIWDPSFIRASDVPKFYENKRNSLKAGVVEDGIMLFTTGDYEAEYGKLKKRESAYVPEMIWNAMSSSLAALYVESPESISIPELDIPEETISKIEEAVLMLNDTGSALSLSGTVLMDDESSARTLCTLLRNLMVQRIRREGGKLDIRALSGIFTYEDSEVRISGYTLSYDEVGSMLTKEF</sequence>
<dbReference type="Proteomes" id="UP000823615">
    <property type="component" value="Unassembled WGS sequence"/>
</dbReference>
<reference evidence="1" key="2">
    <citation type="journal article" date="2021" name="PeerJ">
        <title>Extensive microbial diversity within the chicken gut microbiome revealed by metagenomics and culture.</title>
        <authorList>
            <person name="Gilroy R."/>
            <person name="Ravi A."/>
            <person name="Getino M."/>
            <person name="Pursley I."/>
            <person name="Horton D.L."/>
            <person name="Alikhan N.F."/>
            <person name="Baker D."/>
            <person name="Gharbi K."/>
            <person name="Hall N."/>
            <person name="Watson M."/>
            <person name="Adriaenssens E.M."/>
            <person name="Foster-Nyarko E."/>
            <person name="Jarju S."/>
            <person name="Secka A."/>
            <person name="Antonio M."/>
            <person name="Oren A."/>
            <person name="Chaudhuri R.R."/>
            <person name="La Ragione R."/>
            <person name="Hildebrand F."/>
            <person name="Pallen M.J."/>
        </authorList>
    </citation>
    <scope>NUCLEOTIDE SEQUENCE</scope>
    <source>
        <strain evidence="1">7293</strain>
    </source>
</reference>
<accession>A0A9D9DYS3</accession>
<evidence type="ECO:0000313" key="1">
    <source>
        <dbReference type="EMBL" id="MBO8435993.1"/>
    </source>
</evidence>
<evidence type="ECO:0000313" key="2">
    <source>
        <dbReference type="Proteomes" id="UP000823615"/>
    </source>
</evidence>
<comment type="caution">
    <text evidence="1">The sequence shown here is derived from an EMBL/GenBank/DDBJ whole genome shotgun (WGS) entry which is preliminary data.</text>
</comment>
<name>A0A9D9DYS3_9SPIO</name>
<dbReference type="AlphaFoldDB" id="A0A9D9DYS3"/>
<dbReference type="PROSITE" id="PS51257">
    <property type="entry name" value="PROKAR_LIPOPROTEIN"/>
    <property type="match status" value="1"/>
</dbReference>
<proteinExistence type="predicted"/>